<dbReference type="GO" id="GO:0016829">
    <property type="term" value="F:lyase activity"/>
    <property type="evidence" value="ECO:0007669"/>
    <property type="project" value="UniProtKB-KW"/>
</dbReference>
<keyword evidence="1" id="KW-0456">Lyase</keyword>
<dbReference type="PANTHER" id="PTHR48080">
    <property type="entry name" value="D-GALACTONATE DEHYDRATASE-RELATED"/>
    <property type="match status" value="1"/>
</dbReference>
<comment type="caution">
    <text evidence="3">The sequence shown here is derived from an EMBL/GenBank/DDBJ whole genome shotgun (WGS) entry which is preliminary data.</text>
</comment>
<dbReference type="SMART" id="SM00922">
    <property type="entry name" value="MR_MLE"/>
    <property type="match status" value="1"/>
</dbReference>
<dbReference type="PANTHER" id="PTHR48080:SF2">
    <property type="entry name" value="D-GALACTONATE DEHYDRATASE"/>
    <property type="match status" value="1"/>
</dbReference>
<dbReference type="InterPro" id="IPR013341">
    <property type="entry name" value="Mandelate_racemase_N_dom"/>
</dbReference>
<dbReference type="EMBL" id="RBKS01000001">
    <property type="protein sequence ID" value="RKR76442.1"/>
    <property type="molecule type" value="Genomic_DNA"/>
</dbReference>
<dbReference type="Pfam" id="PF02746">
    <property type="entry name" value="MR_MLE_N"/>
    <property type="match status" value="1"/>
</dbReference>
<dbReference type="Proteomes" id="UP000280008">
    <property type="component" value="Unassembled WGS sequence"/>
</dbReference>
<dbReference type="CDD" id="cd03316">
    <property type="entry name" value="MR_like"/>
    <property type="match status" value="1"/>
</dbReference>
<sequence length="393" mass="42001">MRLTGFEVLDCDLGWRTISFVKISADDGSTGWSECTDSFGSGGLQAVILSLRDRILGQDPRRLTHLIGSLRSLLSPAPGGLNQMAVGAVENALYDLVARHHGMSVAEMLGGTVRDRIPVYWSHCGGYRTGAAAALTGNEALTSYDDVERLGRQVRDRGFRALKTNVISFAESDVSGRPFAWARHPAAGGRAYDDRMIADTVDTLAAFRRGAGPDLAILLDVNYNYLADGYRRIARAASAFDLAWLELDGLAPGELAALRAAAGMPVASGESLFGLPQYLPYLAGGAVDVAIVDVVWNGIAEAVSVARTAAAHSLAVAPHNFYGHLSTIMSAHFCAVTPNLALMEVDVDGVPWRDDLVDVPPVIERGELVLPSGPGWGVEVNEEAIRAHAPRRR</sequence>
<dbReference type="SFLD" id="SFLDS00001">
    <property type="entry name" value="Enolase"/>
    <property type="match status" value="1"/>
</dbReference>
<evidence type="ECO:0000259" key="2">
    <source>
        <dbReference type="SMART" id="SM00922"/>
    </source>
</evidence>
<dbReference type="SUPFAM" id="SSF54826">
    <property type="entry name" value="Enolase N-terminal domain-like"/>
    <property type="match status" value="1"/>
</dbReference>
<feature type="domain" description="Mandelate racemase/muconate lactonizing enzyme C-terminal" evidence="2">
    <location>
        <begin position="144"/>
        <end position="265"/>
    </location>
</feature>
<accession>A0A495IKB4</accession>
<dbReference type="InterPro" id="IPR036849">
    <property type="entry name" value="Enolase-like_C_sf"/>
</dbReference>
<reference evidence="3 4" key="1">
    <citation type="submission" date="2018-10" db="EMBL/GenBank/DDBJ databases">
        <title>Sequencing the genomes of 1000 actinobacteria strains.</title>
        <authorList>
            <person name="Klenk H.-P."/>
        </authorList>
    </citation>
    <scope>NUCLEOTIDE SEQUENCE [LARGE SCALE GENOMIC DNA]</scope>
    <source>
        <strain evidence="3 4">DSM 17894</strain>
    </source>
</reference>
<dbReference type="InterPro" id="IPR034593">
    <property type="entry name" value="DgoD-like"/>
</dbReference>
<dbReference type="Pfam" id="PF13378">
    <property type="entry name" value="MR_MLE_C"/>
    <property type="match status" value="1"/>
</dbReference>
<organism evidence="3 4">
    <name type="scientific">Frondihabitans australicus</name>
    <dbReference type="NCBI Taxonomy" id="386892"/>
    <lineage>
        <taxon>Bacteria</taxon>
        <taxon>Bacillati</taxon>
        <taxon>Actinomycetota</taxon>
        <taxon>Actinomycetes</taxon>
        <taxon>Micrococcales</taxon>
        <taxon>Microbacteriaceae</taxon>
        <taxon>Frondihabitans</taxon>
    </lineage>
</organism>
<evidence type="ECO:0000313" key="3">
    <source>
        <dbReference type="EMBL" id="RKR76442.1"/>
    </source>
</evidence>
<name>A0A495IKB4_9MICO</name>
<keyword evidence="4" id="KW-1185">Reference proteome</keyword>
<protein>
    <submittedName>
        <fullName evidence="3">L-alanine-DL-glutamate epimerase-like enolase superfamily enzyme</fullName>
    </submittedName>
</protein>
<dbReference type="InterPro" id="IPR029065">
    <property type="entry name" value="Enolase_C-like"/>
</dbReference>
<dbReference type="Gene3D" id="3.20.20.120">
    <property type="entry name" value="Enolase-like C-terminal domain"/>
    <property type="match status" value="1"/>
</dbReference>
<dbReference type="AlphaFoldDB" id="A0A495IKB4"/>
<gene>
    <name evidence="3" type="ORF">C8E83_3618</name>
</gene>
<proteinExistence type="predicted"/>
<dbReference type="OrthoDB" id="9802699at2"/>
<dbReference type="Gene3D" id="3.30.390.10">
    <property type="entry name" value="Enolase-like, N-terminal domain"/>
    <property type="match status" value="1"/>
</dbReference>
<dbReference type="InterPro" id="IPR013342">
    <property type="entry name" value="Mandelate_racemase_C"/>
</dbReference>
<dbReference type="InterPro" id="IPR029017">
    <property type="entry name" value="Enolase-like_N"/>
</dbReference>
<dbReference type="SFLD" id="SFLDG00179">
    <property type="entry name" value="mandelate_racemase"/>
    <property type="match status" value="1"/>
</dbReference>
<dbReference type="SUPFAM" id="SSF51604">
    <property type="entry name" value="Enolase C-terminal domain-like"/>
    <property type="match status" value="1"/>
</dbReference>
<evidence type="ECO:0000313" key="4">
    <source>
        <dbReference type="Proteomes" id="UP000280008"/>
    </source>
</evidence>
<evidence type="ECO:0000256" key="1">
    <source>
        <dbReference type="ARBA" id="ARBA00023239"/>
    </source>
</evidence>
<dbReference type="RefSeq" id="WP_121371415.1">
    <property type="nucleotide sequence ID" value="NZ_RBKS01000001.1"/>
</dbReference>